<feature type="compositionally biased region" description="Basic and acidic residues" evidence="9">
    <location>
        <begin position="365"/>
        <end position="386"/>
    </location>
</feature>
<dbReference type="PANTHER" id="PTHR12515:SF5">
    <property type="entry name" value="PROTEIN SMAUG"/>
    <property type="match status" value="1"/>
</dbReference>
<reference evidence="11" key="2">
    <citation type="journal article" date="2022" name="Elife">
        <title>Obligate sexual reproduction of a homothallic fungus closely related to the Cryptococcus pathogenic species complex.</title>
        <authorList>
            <person name="Passer A.R."/>
            <person name="Clancey S.A."/>
            <person name="Shea T."/>
            <person name="David-Palma M."/>
            <person name="Averette A.F."/>
            <person name="Boekhout T."/>
            <person name="Porcel B.M."/>
            <person name="Nowrousian M."/>
            <person name="Cuomo C.A."/>
            <person name="Sun S."/>
            <person name="Heitman J."/>
            <person name="Coelho M.A."/>
        </authorList>
    </citation>
    <scope>NUCLEOTIDE SEQUENCE</scope>
    <source>
        <strain evidence="11">CBS 7841</strain>
    </source>
</reference>
<dbReference type="InterPro" id="IPR050897">
    <property type="entry name" value="SMAUG/VTS1_RNA-bind"/>
</dbReference>
<dbReference type="InterPro" id="IPR057327">
    <property type="entry name" value="Vts1_dom"/>
</dbReference>
<evidence type="ECO:0000256" key="5">
    <source>
        <dbReference type="ARBA" id="ARBA00022884"/>
    </source>
</evidence>
<comment type="subunit">
    <text evidence="6">Monomer. Binds to RNA.</text>
</comment>
<feature type="compositionally biased region" description="Gly residues" evidence="9">
    <location>
        <begin position="619"/>
        <end position="631"/>
    </location>
</feature>
<dbReference type="GeneID" id="91088584"/>
<evidence type="ECO:0000256" key="1">
    <source>
        <dbReference type="ARBA" id="ARBA00004201"/>
    </source>
</evidence>
<evidence type="ECO:0000256" key="4">
    <source>
        <dbReference type="ARBA" id="ARBA00022490"/>
    </source>
</evidence>
<evidence type="ECO:0000256" key="8">
    <source>
        <dbReference type="ARBA" id="ARBA00054767"/>
    </source>
</evidence>
<feature type="region of interest" description="Disordered" evidence="9">
    <location>
        <begin position="342"/>
        <end position="398"/>
    </location>
</feature>
<evidence type="ECO:0000256" key="3">
    <source>
        <dbReference type="ARBA" id="ARBA00007325"/>
    </source>
</evidence>
<name>A0AAJ8M2H2_9TREE</name>
<organism evidence="11 12">
    <name type="scientific">Cryptococcus depauperatus CBS 7841</name>
    <dbReference type="NCBI Taxonomy" id="1295531"/>
    <lineage>
        <taxon>Eukaryota</taxon>
        <taxon>Fungi</taxon>
        <taxon>Dikarya</taxon>
        <taxon>Basidiomycota</taxon>
        <taxon>Agaricomycotina</taxon>
        <taxon>Tremellomycetes</taxon>
        <taxon>Tremellales</taxon>
        <taxon>Cryptococcaceae</taxon>
        <taxon>Cryptococcus</taxon>
    </lineage>
</organism>
<feature type="region of interest" description="Disordered" evidence="9">
    <location>
        <begin position="475"/>
        <end position="516"/>
    </location>
</feature>
<dbReference type="Proteomes" id="UP000094043">
    <property type="component" value="Chromosome 5"/>
</dbReference>
<accession>A0AAJ8M2H2</accession>
<feature type="compositionally biased region" description="Gly residues" evidence="9">
    <location>
        <begin position="286"/>
        <end position="297"/>
    </location>
</feature>
<dbReference type="SMART" id="SM00454">
    <property type="entry name" value="SAM"/>
    <property type="match status" value="1"/>
</dbReference>
<keyword evidence="4" id="KW-0963">Cytoplasm</keyword>
<feature type="region of interest" description="Disordered" evidence="9">
    <location>
        <begin position="66"/>
        <end position="169"/>
    </location>
</feature>
<gene>
    <name evidence="11" type="ORF">L203_104374</name>
</gene>
<evidence type="ECO:0000256" key="2">
    <source>
        <dbReference type="ARBA" id="ARBA00004514"/>
    </source>
</evidence>
<dbReference type="GO" id="GO:0000289">
    <property type="term" value="P:nuclear-transcribed mRNA poly(A) tail shortening"/>
    <property type="evidence" value="ECO:0007669"/>
    <property type="project" value="TreeGrafter"/>
</dbReference>
<keyword evidence="5" id="KW-0694">RNA-binding</keyword>
<sequence>MCFSLFFFSFSYPPSICTRAGLSTLYSATRCSAYLSTYALAFTLSTHDHPHTDPGADKQHIAMASQTLRPHRSPSPSPSPEPPVNPSNPAKLMRQSLGPPSTTTGTHKGFGQLSLSNNGLASPSSFSNPRHVSSSVAMGMGHKENLSPRPSGMGPGRAVSAATGPRPSSEYISTEQIDQWFKHLANWEATLEEMAAASTDPNFTEELGAIEQWFRVLSEAERTAALYSLLQHSTPVQIRFFLSVLHHMAQSDPMTTLLSPAPPASASLQAQMESKFSSMNLKSPSAGGGSGFPGSPGAGHYLAPDDATAKSKIRQNRISAPGTLGVGSHERWQGQLDQVVERGSSPGLEGDFSERGRSKSPTPEPRPKSTDFAGKARESLNRDRMSFPRSPRVSAGANTGIGLSIGEQSPMASPFTNNPSWASMVNTPMATNFDKPRLGTPASVADLSQALNMATFQLNNPGYLPLEDVRKYRRSSGLGSGNNSRNISGQYNDDGEITNNHTAQPGMPSGLLPNQFSARSPALDQFGLGALGIAADPAALANLGLNYNLSGLGVNTALNGLNAQAQAQLLAMQGISSPYSPFSQTSALSGGLNLPRNNRSNQGGRKSPMMKSHSPAPGQTGGGGAGGGAGVAGPDDVDMRVVEDIASWLRVLRLHKYTSNFEKTNWKDMVVMTDQDLQDNGVSAQGARTKFLKVFYNVRTKMGISHPPGQEEYAPGAKDSK</sequence>
<reference evidence="11" key="3">
    <citation type="submission" date="2024-01" db="EMBL/GenBank/DDBJ databases">
        <authorList>
            <person name="Coelho M.A."/>
            <person name="David-Palma M."/>
            <person name="Shea T."/>
            <person name="Sun S."/>
            <person name="Cuomo C.A."/>
            <person name="Heitman J."/>
        </authorList>
    </citation>
    <scope>NUCLEOTIDE SEQUENCE</scope>
    <source>
        <strain evidence="11">CBS 7841</strain>
    </source>
</reference>
<evidence type="ECO:0000313" key="12">
    <source>
        <dbReference type="Proteomes" id="UP000094043"/>
    </source>
</evidence>
<dbReference type="InterPro" id="IPR001660">
    <property type="entry name" value="SAM"/>
</dbReference>
<comment type="similarity">
    <text evidence="3">Belongs to the VTS1 family.</text>
</comment>
<dbReference type="InterPro" id="IPR037635">
    <property type="entry name" value="VTS1_SAM"/>
</dbReference>
<feature type="domain" description="SAM" evidence="10">
    <location>
        <begin position="640"/>
        <end position="701"/>
    </location>
</feature>
<dbReference type="KEGG" id="cdep:91088584"/>
<feature type="compositionally biased region" description="Pro residues" evidence="9">
    <location>
        <begin position="73"/>
        <end position="86"/>
    </location>
</feature>
<evidence type="ECO:0000256" key="6">
    <source>
        <dbReference type="ARBA" id="ARBA00024046"/>
    </source>
</evidence>
<dbReference type="PROSITE" id="PS50105">
    <property type="entry name" value="SAM_DOMAIN"/>
    <property type="match status" value="1"/>
</dbReference>
<keyword evidence="12" id="KW-1185">Reference proteome</keyword>
<dbReference type="GO" id="GO:0005829">
    <property type="term" value="C:cytosol"/>
    <property type="evidence" value="ECO:0007669"/>
    <property type="project" value="UniProtKB-SubCell"/>
</dbReference>
<dbReference type="GO" id="GO:0003729">
    <property type="term" value="F:mRNA binding"/>
    <property type="evidence" value="ECO:0007669"/>
    <property type="project" value="InterPro"/>
</dbReference>
<evidence type="ECO:0000259" key="10">
    <source>
        <dbReference type="PROSITE" id="PS50105"/>
    </source>
</evidence>
<protein>
    <recommendedName>
        <fullName evidence="7">RNA-binding protein VTS1</fullName>
    </recommendedName>
</protein>
<evidence type="ECO:0000313" key="11">
    <source>
        <dbReference type="EMBL" id="WVN89158.1"/>
    </source>
</evidence>
<dbReference type="CDD" id="cd09556">
    <property type="entry name" value="SAM_VTS1_fungal"/>
    <property type="match status" value="1"/>
</dbReference>
<dbReference type="InterPro" id="IPR013761">
    <property type="entry name" value="SAM/pointed_sf"/>
</dbReference>
<dbReference type="SUPFAM" id="SSF47769">
    <property type="entry name" value="SAM/Pointed domain"/>
    <property type="match status" value="1"/>
</dbReference>
<feature type="region of interest" description="Disordered" evidence="9">
    <location>
        <begin position="278"/>
        <end position="304"/>
    </location>
</feature>
<feature type="compositionally biased region" description="Low complexity" evidence="9">
    <location>
        <begin position="475"/>
        <end position="489"/>
    </location>
</feature>
<proteinExistence type="inferred from homology"/>
<dbReference type="Pfam" id="PF25479">
    <property type="entry name" value="Vts1"/>
    <property type="match status" value="1"/>
</dbReference>
<dbReference type="EMBL" id="CP143788">
    <property type="protein sequence ID" value="WVN89158.1"/>
    <property type="molecule type" value="Genomic_DNA"/>
</dbReference>
<evidence type="ECO:0000256" key="7">
    <source>
        <dbReference type="ARBA" id="ARBA00024136"/>
    </source>
</evidence>
<dbReference type="Pfam" id="PF07647">
    <property type="entry name" value="SAM_2"/>
    <property type="match status" value="1"/>
</dbReference>
<feature type="compositionally biased region" description="Polar residues" evidence="9">
    <location>
        <begin position="113"/>
        <end position="136"/>
    </location>
</feature>
<dbReference type="GO" id="GO:0000932">
    <property type="term" value="C:P-body"/>
    <property type="evidence" value="ECO:0007669"/>
    <property type="project" value="UniProtKB-SubCell"/>
</dbReference>
<comment type="subcellular location">
    <subcellularLocation>
        <location evidence="1">Cytoplasm</location>
        <location evidence="1">P-body</location>
    </subcellularLocation>
    <subcellularLocation>
        <location evidence="2">Cytoplasm</location>
        <location evidence="2">Cytosol</location>
    </subcellularLocation>
</comment>
<dbReference type="Gene3D" id="1.10.150.50">
    <property type="entry name" value="Transcription Factor, Ets-1"/>
    <property type="match status" value="1"/>
</dbReference>
<dbReference type="AlphaFoldDB" id="A0AAJ8M2H2"/>
<comment type="function">
    <text evidence="8">RNA-binding protein involved in post-transcriptional regulation through transcript degradation.</text>
</comment>
<evidence type="ECO:0000256" key="9">
    <source>
        <dbReference type="SAM" id="MobiDB-lite"/>
    </source>
</evidence>
<reference evidence="11" key="1">
    <citation type="submission" date="2016-06" db="EMBL/GenBank/DDBJ databases">
        <authorList>
            <person name="Cuomo C."/>
            <person name="Litvintseva A."/>
            <person name="Heitman J."/>
            <person name="Chen Y."/>
            <person name="Sun S."/>
            <person name="Springer D."/>
            <person name="Dromer F."/>
            <person name="Young S."/>
            <person name="Zeng Q."/>
            <person name="Chapman S."/>
            <person name="Gujja S."/>
            <person name="Saif S."/>
            <person name="Birren B."/>
        </authorList>
    </citation>
    <scope>NUCLEOTIDE SEQUENCE</scope>
    <source>
        <strain evidence="11">CBS 7841</strain>
    </source>
</reference>
<feature type="region of interest" description="Disordered" evidence="9">
    <location>
        <begin position="586"/>
        <end position="632"/>
    </location>
</feature>
<dbReference type="PANTHER" id="PTHR12515">
    <property type="entry name" value="STERILE ALPHA MOTIF DOMAIN CONTAINING PROTEIN 4-RELATED"/>
    <property type="match status" value="1"/>
</dbReference>
<dbReference type="RefSeq" id="XP_066069858.1">
    <property type="nucleotide sequence ID" value="XM_066213761.1"/>
</dbReference>
<feature type="compositionally biased region" description="Polar residues" evidence="9">
    <location>
        <begin position="595"/>
        <end position="604"/>
    </location>
</feature>